<evidence type="ECO:0000259" key="8">
    <source>
        <dbReference type="PROSITE" id="PS50850"/>
    </source>
</evidence>
<protein>
    <submittedName>
        <fullName evidence="9">MFS general substrate transporter</fullName>
    </submittedName>
</protein>
<dbReference type="InterPro" id="IPR011701">
    <property type="entry name" value="MFS"/>
</dbReference>
<reference evidence="9 10" key="1">
    <citation type="submission" date="2019-03" db="EMBL/GenBank/DDBJ databases">
        <title>Rhodosporidium diobovatum UCD-FST 08-225 genome sequencing, assembly, and annotation.</title>
        <authorList>
            <person name="Fakankun I.U."/>
            <person name="Fristensky B."/>
            <person name="Levin D.B."/>
        </authorList>
    </citation>
    <scope>NUCLEOTIDE SEQUENCE [LARGE SCALE GENOMIC DNA]</scope>
    <source>
        <strain evidence="9 10">UCD-FST 08-225</strain>
    </source>
</reference>
<evidence type="ECO:0000256" key="5">
    <source>
        <dbReference type="ARBA" id="ARBA00023136"/>
    </source>
</evidence>
<dbReference type="AlphaFoldDB" id="A0A5C5FW33"/>
<evidence type="ECO:0000256" key="1">
    <source>
        <dbReference type="ARBA" id="ARBA00004141"/>
    </source>
</evidence>
<keyword evidence="3 7" id="KW-0812">Transmembrane</keyword>
<keyword evidence="4 7" id="KW-1133">Transmembrane helix</keyword>
<feature type="region of interest" description="Disordered" evidence="6">
    <location>
        <begin position="601"/>
        <end position="632"/>
    </location>
</feature>
<dbReference type="FunFam" id="1.20.1720.10:FF:000009">
    <property type="entry name" value="MFS multidrug transporter"/>
    <property type="match status" value="1"/>
</dbReference>
<dbReference type="OrthoDB" id="440553at2759"/>
<dbReference type="EMBL" id="SOZI01000053">
    <property type="protein sequence ID" value="TNY20998.1"/>
    <property type="molecule type" value="Genomic_DNA"/>
</dbReference>
<feature type="compositionally biased region" description="Basic and acidic residues" evidence="6">
    <location>
        <begin position="54"/>
        <end position="68"/>
    </location>
</feature>
<dbReference type="STRING" id="5288.A0A5C5FW33"/>
<name>A0A5C5FW33_9BASI</name>
<feature type="compositionally biased region" description="Basic and acidic residues" evidence="6">
    <location>
        <begin position="601"/>
        <end position="626"/>
    </location>
</feature>
<feature type="transmembrane region" description="Helical" evidence="7">
    <location>
        <begin position="122"/>
        <end position="142"/>
    </location>
</feature>
<dbReference type="GO" id="GO:0022857">
    <property type="term" value="F:transmembrane transporter activity"/>
    <property type="evidence" value="ECO:0007669"/>
    <property type="project" value="InterPro"/>
</dbReference>
<dbReference type="PANTHER" id="PTHR23502:SF51">
    <property type="entry name" value="QUINIDINE RESISTANCE PROTEIN 1-RELATED"/>
    <property type="match status" value="1"/>
</dbReference>
<evidence type="ECO:0000256" key="7">
    <source>
        <dbReference type="SAM" id="Phobius"/>
    </source>
</evidence>
<dbReference type="CDD" id="cd17323">
    <property type="entry name" value="MFS_Tpo1_MDR_like"/>
    <property type="match status" value="1"/>
</dbReference>
<gene>
    <name evidence="9" type="ORF">DMC30DRAFT_376599</name>
</gene>
<feature type="transmembrane region" description="Helical" evidence="7">
    <location>
        <begin position="162"/>
        <end position="182"/>
    </location>
</feature>
<feature type="transmembrane region" description="Helical" evidence="7">
    <location>
        <begin position="246"/>
        <end position="267"/>
    </location>
</feature>
<dbReference type="PANTHER" id="PTHR23502">
    <property type="entry name" value="MAJOR FACILITATOR SUPERFAMILY"/>
    <property type="match status" value="1"/>
</dbReference>
<feature type="transmembrane region" description="Helical" evidence="7">
    <location>
        <begin position="542"/>
        <end position="560"/>
    </location>
</feature>
<keyword evidence="10" id="KW-1185">Reference proteome</keyword>
<feature type="transmembrane region" description="Helical" evidence="7">
    <location>
        <begin position="566"/>
        <end position="587"/>
    </location>
</feature>
<feature type="region of interest" description="Disordered" evidence="6">
    <location>
        <begin position="1"/>
        <end position="104"/>
    </location>
</feature>
<feature type="domain" description="Major facilitator superfamily (MFS) profile" evidence="8">
    <location>
        <begin position="124"/>
        <end position="588"/>
    </location>
</feature>
<sequence>MGPEPPSSAHPPIATANPADLPLTSASTDLTSTSRDSSTIGTLANADSTLGHDPVIDDPAKLADRRDVAGGGRRGVAREPSSSDARSRGADDGPGMPSVKRAVTTGTLAPPPYTVHSLRMRWFIVALVSLAGLFSPLSANIYFPVIPTISRDLGVTVEQVNISVTVYMILQGVSPSFFGAICDVLGRRPVYISTFIIYLGACAGLANTHEYWLLLLLRCIQAAGSASVIAIGSGSIGDIAPPKDRGMFMAVFGLGPMVGPCIGPVAGGLLADRFGWQSLFWFLFAFGAVVLVLLVLVLPETLRSLVGNGSIPARGINRSLVSIWQDHRRRKALGDLAEPDAASLAARPPKKGWKDVQPFAPLKMFREKDVFLVLTFNAVCYTLFYCVTTSTGTVFQTTYNLSESELGLCFLANGVGCLLATFINGPRLTADYKHVARQVEQKRLAEGVSLEEQEKQRKRDQNDLSTFPIEHARLRSMPYFFIGLVSSTIVYGWVVEKGVHLSVPLIMQFIVGLTVTSLFNSVNTLLVDLYPGQSASATAANNLYRCLCGAAGTGFIEPLLNSIGAGWGFTMLSIINMLFVPLIVLEWRYGMRWRAERRARLARKKEKEEEHARVKGRALESKHEGAKGASSD</sequence>
<evidence type="ECO:0000256" key="2">
    <source>
        <dbReference type="ARBA" id="ARBA00022448"/>
    </source>
</evidence>
<dbReference type="Gene3D" id="1.20.1250.20">
    <property type="entry name" value="MFS general substrate transporter like domains"/>
    <property type="match status" value="1"/>
</dbReference>
<evidence type="ECO:0000313" key="9">
    <source>
        <dbReference type="EMBL" id="TNY20998.1"/>
    </source>
</evidence>
<proteinExistence type="predicted"/>
<dbReference type="SUPFAM" id="SSF103473">
    <property type="entry name" value="MFS general substrate transporter"/>
    <property type="match status" value="1"/>
</dbReference>
<feature type="compositionally biased region" description="Low complexity" evidence="6">
    <location>
        <begin position="20"/>
        <end position="39"/>
    </location>
</feature>
<feature type="transmembrane region" description="Helical" evidence="7">
    <location>
        <begin position="370"/>
        <end position="392"/>
    </location>
</feature>
<feature type="transmembrane region" description="Helical" evidence="7">
    <location>
        <begin position="506"/>
        <end position="530"/>
    </location>
</feature>
<feature type="transmembrane region" description="Helical" evidence="7">
    <location>
        <begin position="189"/>
        <end position="206"/>
    </location>
</feature>
<evidence type="ECO:0000256" key="6">
    <source>
        <dbReference type="SAM" id="MobiDB-lite"/>
    </source>
</evidence>
<comment type="subcellular location">
    <subcellularLocation>
        <location evidence="1">Membrane</location>
        <topology evidence="1">Multi-pass membrane protein</topology>
    </subcellularLocation>
</comment>
<dbReference type="PROSITE" id="PS50850">
    <property type="entry name" value="MFS"/>
    <property type="match status" value="1"/>
</dbReference>
<evidence type="ECO:0000256" key="3">
    <source>
        <dbReference type="ARBA" id="ARBA00022692"/>
    </source>
</evidence>
<keyword evidence="5 7" id="KW-0472">Membrane</keyword>
<evidence type="ECO:0000256" key="4">
    <source>
        <dbReference type="ARBA" id="ARBA00022989"/>
    </source>
</evidence>
<accession>A0A5C5FW33</accession>
<dbReference type="Proteomes" id="UP000311382">
    <property type="component" value="Unassembled WGS sequence"/>
</dbReference>
<dbReference type="InterPro" id="IPR036259">
    <property type="entry name" value="MFS_trans_sf"/>
</dbReference>
<dbReference type="GO" id="GO:0005886">
    <property type="term" value="C:plasma membrane"/>
    <property type="evidence" value="ECO:0007669"/>
    <property type="project" value="TreeGrafter"/>
</dbReference>
<keyword evidence="2" id="KW-0813">Transport</keyword>
<organism evidence="9 10">
    <name type="scientific">Rhodotorula diobovata</name>
    <dbReference type="NCBI Taxonomy" id="5288"/>
    <lineage>
        <taxon>Eukaryota</taxon>
        <taxon>Fungi</taxon>
        <taxon>Dikarya</taxon>
        <taxon>Basidiomycota</taxon>
        <taxon>Pucciniomycotina</taxon>
        <taxon>Microbotryomycetes</taxon>
        <taxon>Sporidiobolales</taxon>
        <taxon>Sporidiobolaceae</taxon>
        <taxon>Rhodotorula</taxon>
    </lineage>
</organism>
<feature type="transmembrane region" description="Helical" evidence="7">
    <location>
        <begin position="404"/>
        <end position="423"/>
    </location>
</feature>
<feature type="transmembrane region" description="Helical" evidence="7">
    <location>
        <begin position="477"/>
        <end position="494"/>
    </location>
</feature>
<feature type="transmembrane region" description="Helical" evidence="7">
    <location>
        <begin position="279"/>
        <end position="298"/>
    </location>
</feature>
<dbReference type="Pfam" id="PF07690">
    <property type="entry name" value="MFS_1"/>
    <property type="match status" value="1"/>
</dbReference>
<comment type="caution">
    <text evidence="9">The sequence shown here is derived from an EMBL/GenBank/DDBJ whole genome shotgun (WGS) entry which is preliminary data.</text>
</comment>
<feature type="transmembrane region" description="Helical" evidence="7">
    <location>
        <begin position="212"/>
        <end position="234"/>
    </location>
</feature>
<dbReference type="InterPro" id="IPR020846">
    <property type="entry name" value="MFS_dom"/>
</dbReference>
<evidence type="ECO:0000313" key="10">
    <source>
        <dbReference type="Proteomes" id="UP000311382"/>
    </source>
</evidence>